<dbReference type="AlphaFoldDB" id="A0A1U9NJ47"/>
<sequence length="405" mass="45408">MYIERTITGALQRASKHFPVILITGPRQIGKTTCLRHSADQNRSYVTLDDPQARELAIDDPKLFLQRFTAPVLIDEIQYAPQLLPLIKMAVDSGANKGDYWLTGSQQFHLMAGVSESLAGRVGILQMLGFSYTELINQGQTSKPFMPDTRDFYSTKKPIGLKELYEHIWRGSFPAIVTDEQMDRDLFYSSYVQTYLQRDVKSLVNVGDEMAFMKFLRGAAARTGQLLNVAELGRDAGITHNTAKRWLSVLEASGLVFLLQPYHGNFTKRLVKTPKLYFMDTGLAAYLTQWTTPETLEAGAASGAFFETWAMTEIIKSYWHNGKAAPVYFYRDNDQREIDLLIVQNGKLFPAEFKKSAAPGKDDVRHFAALERFNMPVGHGAVVCLTDTVIPLSKNTTAINVSQLG</sequence>
<proteinExistence type="predicted"/>
<protein>
    <recommendedName>
        <fullName evidence="5">ATPase</fullName>
    </recommendedName>
</protein>
<dbReference type="Pfam" id="PF13173">
    <property type="entry name" value="AAA_14"/>
    <property type="match status" value="1"/>
</dbReference>
<dbReference type="STRING" id="1936003.STSP2_01114"/>
<evidence type="ECO:0008006" key="5">
    <source>
        <dbReference type="Google" id="ProtNLM"/>
    </source>
</evidence>
<evidence type="ECO:0000259" key="2">
    <source>
        <dbReference type="Pfam" id="PF13635"/>
    </source>
</evidence>
<dbReference type="InterPro" id="IPR027417">
    <property type="entry name" value="P-loop_NTPase"/>
</dbReference>
<dbReference type="OrthoDB" id="256957at2"/>
<dbReference type="EMBL" id="CP019791">
    <property type="protein sequence ID" value="AQT67962.1"/>
    <property type="molecule type" value="Genomic_DNA"/>
</dbReference>
<gene>
    <name evidence="3" type="ORF">STSP2_01114</name>
</gene>
<feature type="domain" description="AAA" evidence="1">
    <location>
        <begin position="19"/>
        <end position="135"/>
    </location>
</feature>
<dbReference type="SUPFAM" id="SSF52540">
    <property type="entry name" value="P-loop containing nucleoside triphosphate hydrolases"/>
    <property type="match status" value="1"/>
</dbReference>
<evidence type="ECO:0000313" key="3">
    <source>
        <dbReference type="EMBL" id="AQT67962.1"/>
    </source>
</evidence>
<feature type="domain" description="DUF4143" evidence="2">
    <location>
        <begin position="197"/>
        <end position="356"/>
    </location>
</feature>
<keyword evidence="4" id="KW-1185">Reference proteome</keyword>
<dbReference type="RefSeq" id="WP_146660572.1">
    <property type="nucleotide sequence ID" value="NZ_CP019791.1"/>
</dbReference>
<organism evidence="3 4">
    <name type="scientific">Anaerohalosphaera lusitana</name>
    <dbReference type="NCBI Taxonomy" id="1936003"/>
    <lineage>
        <taxon>Bacteria</taxon>
        <taxon>Pseudomonadati</taxon>
        <taxon>Planctomycetota</taxon>
        <taxon>Phycisphaerae</taxon>
        <taxon>Sedimentisphaerales</taxon>
        <taxon>Anaerohalosphaeraceae</taxon>
        <taxon>Anaerohalosphaera</taxon>
    </lineage>
</organism>
<accession>A0A1U9NJ47</accession>
<dbReference type="InterPro" id="IPR025420">
    <property type="entry name" value="DUF4143"/>
</dbReference>
<dbReference type="KEGG" id="alus:STSP2_01114"/>
<dbReference type="PANTHER" id="PTHR43566:SF2">
    <property type="entry name" value="DUF4143 DOMAIN-CONTAINING PROTEIN"/>
    <property type="match status" value="1"/>
</dbReference>
<name>A0A1U9NJ47_9BACT</name>
<dbReference type="InterPro" id="IPR041682">
    <property type="entry name" value="AAA_14"/>
</dbReference>
<evidence type="ECO:0000259" key="1">
    <source>
        <dbReference type="Pfam" id="PF13173"/>
    </source>
</evidence>
<dbReference type="Pfam" id="PF13635">
    <property type="entry name" value="DUF4143"/>
    <property type="match status" value="1"/>
</dbReference>
<dbReference type="PANTHER" id="PTHR43566">
    <property type="entry name" value="CONSERVED PROTEIN"/>
    <property type="match status" value="1"/>
</dbReference>
<dbReference type="Proteomes" id="UP000189674">
    <property type="component" value="Chromosome"/>
</dbReference>
<reference evidence="4" key="1">
    <citation type="submission" date="2017-02" db="EMBL/GenBank/DDBJ databases">
        <title>Comparative genomics and description of representatives of a novel lineage of planctomycetes thriving in anoxic sediments.</title>
        <authorList>
            <person name="Spring S."/>
            <person name="Bunk B."/>
            <person name="Sproer C."/>
        </authorList>
    </citation>
    <scope>NUCLEOTIDE SEQUENCE [LARGE SCALE GENOMIC DNA]</scope>
    <source>
        <strain evidence="4">ST-NAGAB-D1</strain>
    </source>
</reference>
<evidence type="ECO:0000313" key="4">
    <source>
        <dbReference type="Proteomes" id="UP000189674"/>
    </source>
</evidence>